<proteinExistence type="predicted"/>
<evidence type="ECO:0000256" key="2">
    <source>
        <dbReference type="SAM" id="SignalP"/>
    </source>
</evidence>
<name>A0A9W9T7A6_9EURO</name>
<feature type="compositionally biased region" description="Low complexity" evidence="1">
    <location>
        <begin position="109"/>
        <end position="128"/>
    </location>
</feature>
<organism evidence="3 4">
    <name type="scientific">Penicillium cinerascens</name>
    <dbReference type="NCBI Taxonomy" id="70096"/>
    <lineage>
        <taxon>Eukaryota</taxon>
        <taxon>Fungi</taxon>
        <taxon>Dikarya</taxon>
        <taxon>Ascomycota</taxon>
        <taxon>Pezizomycotina</taxon>
        <taxon>Eurotiomycetes</taxon>
        <taxon>Eurotiomycetidae</taxon>
        <taxon>Eurotiales</taxon>
        <taxon>Aspergillaceae</taxon>
        <taxon>Penicillium</taxon>
    </lineage>
</organism>
<dbReference type="PANTHER" id="PTHR42039:SF1">
    <property type="entry name" value="PUTATIVE (AFU_ORTHOLOGUE AFUA_3G02940)-RELATED"/>
    <property type="match status" value="1"/>
</dbReference>
<dbReference type="PANTHER" id="PTHR42039">
    <property type="entry name" value="PUTATIVE (AFU_ORTHOLOGUE AFUA_3G02940)-RELATED"/>
    <property type="match status" value="1"/>
</dbReference>
<evidence type="ECO:0000313" key="4">
    <source>
        <dbReference type="Proteomes" id="UP001150904"/>
    </source>
</evidence>
<gene>
    <name evidence="3" type="ORF">N7498_003868</name>
</gene>
<dbReference type="Pfam" id="PF25312">
    <property type="entry name" value="Allergen_Asp_f_4"/>
    <property type="match status" value="1"/>
</dbReference>
<feature type="region of interest" description="Disordered" evidence="1">
    <location>
        <begin position="109"/>
        <end position="131"/>
    </location>
</feature>
<sequence>MHFKNSFLLASTLTASTAVARLHGHERRHAHPKVEIEIEPELPTVTDAPKLEDRNVGDIVTATINGVLETWINEWSGEVASASSSSSSSSATSIVVPAAISAAPAPEFTATPSQVESTVTPVPTSSPSGGDWYETPSSGSYSRAGFGGQSKSETTGLLDWDYVGNVGIPWGSNIIEVSEANANQYKHVMRFEGSEIEPWTVLFWNTYGPNGKMDGFWKPNAALQFTLEKGEVKYVAVDDNSQGGWAAAPGEIPTTNFGQYAATWGEFDMSNAKNDYYSGWDVSCIIAELNGLEIQGMKICNHQGGDCSYIGKGLEGLLSAYTSADQGNDHKAVAQAPGPVRLTVTLDYVH</sequence>
<dbReference type="Proteomes" id="UP001150904">
    <property type="component" value="Unassembled WGS sequence"/>
</dbReference>
<dbReference type="OrthoDB" id="118256at2759"/>
<dbReference type="GO" id="GO:0019863">
    <property type="term" value="F:IgE binding"/>
    <property type="evidence" value="ECO:0007669"/>
    <property type="project" value="InterPro"/>
</dbReference>
<feature type="chain" id="PRO_5040973125" evidence="2">
    <location>
        <begin position="21"/>
        <end position="350"/>
    </location>
</feature>
<dbReference type="AlphaFoldDB" id="A0A9W9T7A6"/>
<reference evidence="3" key="1">
    <citation type="submission" date="2022-12" db="EMBL/GenBank/DDBJ databases">
        <authorList>
            <person name="Petersen C."/>
        </authorList>
    </citation>
    <scope>NUCLEOTIDE SEQUENCE</scope>
    <source>
        <strain evidence="3">IBT 15544</strain>
    </source>
</reference>
<dbReference type="InterPro" id="IPR038903">
    <property type="entry name" value="Allergen_Asp_f_4"/>
</dbReference>
<dbReference type="RefSeq" id="XP_058310392.1">
    <property type="nucleotide sequence ID" value="XM_058450930.1"/>
</dbReference>
<dbReference type="EMBL" id="JAPQKR010000008">
    <property type="protein sequence ID" value="KAJ5212222.1"/>
    <property type="molecule type" value="Genomic_DNA"/>
</dbReference>
<keyword evidence="4" id="KW-1185">Reference proteome</keyword>
<protein>
    <submittedName>
        <fullName evidence="3">Allergen</fullName>
    </submittedName>
</protein>
<feature type="signal peptide" evidence="2">
    <location>
        <begin position="1"/>
        <end position="20"/>
    </location>
</feature>
<comment type="caution">
    <text evidence="3">The sequence shown here is derived from an EMBL/GenBank/DDBJ whole genome shotgun (WGS) entry which is preliminary data.</text>
</comment>
<accession>A0A9W9T7A6</accession>
<dbReference type="GO" id="GO:0005576">
    <property type="term" value="C:extracellular region"/>
    <property type="evidence" value="ECO:0007669"/>
    <property type="project" value="InterPro"/>
</dbReference>
<keyword evidence="2" id="KW-0732">Signal</keyword>
<evidence type="ECO:0000313" key="3">
    <source>
        <dbReference type="EMBL" id="KAJ5212222.1"/>
    </source>
</evidence>
<dbReference type="GeneID" id="83178231"/>
<reference evidence="3" key="2">
    <citation type="journal article" date="2023" name="IMA Fungus">
        <title>Comparative genomic study of the Penicillium genus elucidates a diverse pangenome and 15 lateral gene transfer events.</title>
        <authorList>
            <person name="Petersen C."/>
            <person name="Sorensen T."/>
            <person name="Nielsen M.R."/>
            <person name="Sondergaard T.E."/>
            <person name="Sorensen J.L."/>
            <person name="Fitzpatrick D.A."/>
            <person name="Frisvad J.C."/>
            <person name="Nielsen K.L."/>
        </authorList>
    </citation>
    <scope>NUCLEOTIDE SEQUENCE</scope>
    <source>
        <strain evidence="3">IBT 15544</strain>
    </source>
</reference>
<evidence type="ECO:0000256" key="1">
    <source>
        <dbReference type="SAM" id="MobiDB-lite"/>
    </source>
</evidence>